<reference evidence="2" key="1">
    <citation type="submission" date="2014-11" db="EMBL/GenBank/DDBJ databases">
        <authorList>
            <person name="Amaro Gonzalez C."/>
        </authorList>
    </citation>
    <scope>NUCLEOTIDE SEQUENCE</scope>
</reference>
<protein>
    <recommendedName>
        <fullName evidence="3">Secreted protein</fullName>
    </recommendedName>
</protein>
<evidence type="ECO:0000256" key="1">
    <source>
        <dbReference type="SAM" id="SignalP"/>
    </source>
</evidence>
<sequence>MQKYTGAMVAESVWLLFATGSGVVALDLESHGSSCFCSFSQLKWSLKTVTVTDIRLDLQPLLILG</sequence>
<dbReference type="AlphaFoldDB" id="A0A0E9WAR4"/>
<evidence type="ECO:0008006" key="3">
    <source>
        <dbReference type="Google" id="ProtNLM"/>
    </source>
</evidence>
<keyword evidence="1" id="KW-0732">Signal</keyword>
<reference evidence="2" key="2">
    <citation type="journal article" date="2015" name="Fish Shellfish Immunol.">
        <title>Early steps in the European eel (Anguilla anguilla)-Vibrio vulnificus interaction in the gills: Role of the RtxA13 toxin.</title>
        <authorList>
            <person name="Callol A."/>
            <person name="Pajuelo D."/>
            <person name="Ebbesson L."/>
            <person name="Teles M."/>
            <person name="MacKenzie S."/>
            <person name="Amaro C."/>
        </authorList>
    </citation>
    <scope>NUCLEOTIDE SEQUENCE</scope>
</reference>
<dbReference type="EMBL" id="GBXM01021907">
    <property type="protein sequence ID" value="JAH86670.1"/>
    <property type="molecule type" value="Transcribed_RNA"/>
</dbReference>
<name>A0A0E9WAR4_ANGAN</name>
<feature type="signal peptide" evidence="1">
    <location>
        <begin position="1"/>
        <end position="25"/>
    </location>
</feature>
<evidence type="ECO:0000313" key="2">
    <source>
        <dbReference type="EMBL" id="JAH86670.1"/>
    </source>
</evidence>
<feature type="chain" id="PRO_5002434153" description="Secreted protein" evidence="1">
    <location>
        <begin position="26"/>
        <end position="65"/>
    </location>
</feature>
<proteinExistence type="predicted"/>
<organism evidence="2">
    <name type="scientific">Anguilla anguilla</name>
    <name type="common">European freshwater eel</name>
    <name type="synonym">Muraena anguilla</name>
    <dbReference type="NCBI Taxonomy" id="7936"/>
    <lineage>
        <taxon>Eukaryota</taxon>
        <taxon>Metazoa</taxon>
        <taxon>Chordata</taxon>
        <taxon>Craniata</taxon>
        <taxon>Vertebrata</taxon>
        <taxon>Euteleostomi</taxon>
        <taxon>Actinopterygii</taxon>
        <taxon>Neopterygii</taxon>
        <taxon>Teleostei</taxon>
        <taxon>Anguilliformes</taxon>
        <taxon>Anguillidae</taxon>
        <taxon>Anguilla</taxon>
    </lineage>
</organism>
<accession>A0A0E9WAR4</accession>